<dbReference type="PANTHER" id="PTHR21708">
    <property type="entry name" value="PROBABLE 2-DEHYDROPANTOATE 2-REDUCTASE"/>
    <property type="match status" value="1"/>
</dbReference>
<dbReference type="InterPro" id="IPR013752">
    <property type="entry name" value="KPA_reductase"/>
</dbReference>
<dbReference type="PANTHER" id="PTHR21708:SF43">
    <property type="entry name" value="KETOPANTOATE REDUCTASE C-TERMINAL DOMAIN-CONTAINING PROTEIN"/>
    <property type="match status" value="1"/>
</dbReference>
<dbReference type="SUPFAM" id="SSF48179">
    <property type="entry name" value="6-phosphogluconate dehydrogenase C-terminal domain-like"/>
    <property type="match status" value="1"/>
</dbReference>
<name>A0A9P5X543_9AGAR</name>
<reference evidence="3" key="1">
    <citation type="submission" date="2020-11" db="EMBL/GenBank/DDBJ databases">
        <authorList>
            <consortium name="DOE Joint Genome Institute"/>
            <person name="Ahrendt S."/>
            <person name="Riley R."/>
            <person name="Andreopoulos W."/>
            <person name="Labutti K."/>
            <person name="Pangilinan J."/>
            <person name="Ruiz-Duenas F.J."/>
            <person name="Barrasa J.M."/>
            <person name="Sanchez-Garcia M."/>
            <person name="Camarero S."/>
            <person name="Miyauchi S."/>
            <person name="Serrano A."/>
            <person name="Linde D."/>
            <person name="Babiker R."/>
            <person name="Drula E."/>
            <person name="Ayuso-Fernandez I."/>
            <person name="Pacheco R."/>
            <person name="Padilla G."/>
            <person name="Ferreira P."/>
            <person name="Barriuso J."/>
            <person name="Kellner H."/>
            <person name="Castanera R."/>
            <person name="Alfaro M."/>
            <person name="Ramirez L."/>
            <person name="Pisabarro A.G."/>
            <person name="Kuo A."/>
            <person name="Tritt A."/>
            <person name="Lipzen A."/>
            <person name="He G."/>
            <person name="Yan M."/>
            <person name="Ng V."/>
            <person name="Cullen D."/>
            <person name="Martin F."/>
            <person name="Rosso M.-N."/>
            <person name="Henrissat B."/>
            <person name="Hibbett D."/>
            <person name="Martinez A.T."/>
            <person name="Grigoriev I.V."/>
        </authorList>
    </citation>
    <scope>NUCLEOTIDE SEQUENCE</scope>
    <source>
        <strain evidence="3">MF-IS2</strain>
    </source>
</reference>
<dbReference type="Proteomes" id="UP000807342">
    <property type="component" value="Unassembled WGS sequence"/>
</dbReference>
<proteinExistence type="predicted"/>
<protein>
    <submittedName>
        <fullName evidence="3">6-phosphogluconate dehydrogenase C-terminal domain-like protein</fullName>
    </submittedName>
</protein>
<dbReference type="EMBL" id="MU151395">
    <property type="protein sequence ID" value="KAF9444195.1"/>
    <property type="molecule type" value="Genomic_DNA"/>
</dbReference>
<dbReference type="Pfam" id="PF02558">
    <property type="entry name" value="ApbA"/>
    <property type="match status" value="1"/>
</dbReference>
<gene>
    <name evidence="3" type="ORF">P691DRAFT_763609</name>
</gene>
<dbReference type="InterPro" id="IPR051402">
    <property type="entry name" value="KPR-Related"/>
</dbReference>
<accession>A0A9P5X543</accession>
<organism evidence="3 4">
    <name type="scientific">Macrolepiota fuliginosa MF-IS2</name>
    <dbReference type="NCBI Taxonomy" id="1400762"/>
    <lineage>
        <taxon>Eukaryota</taxon>
        <taxon>Fungi</taxon>
        <taxon>Dikarya</taxon>
        <taxon>Basidiomycota</taxon>
        <taxon>Agaricomycotina</taxon>
        <taxon>Agaricomycetes</taxon>
        <taxon>Agaricomycetidae</taxon>
        <taxon>Agaricales</taxon>
        <taxon>Agaricineae</taxon>
        <taxon>Agaricaceae</taxon>
        <taxon>Macrolepiota</taxon>
    </lineage>
</organism>
<evidence type="ECO:0000259" key="1">
    <source>
        <dbReference type="Pfam" id="PF02558"/>
    </source>
</evidence>
<evidence type="ECO:0000259" key="2">
    <source>
        <dbReference type="Pfam" id="PF08546"/>
    </source>
</evidence>
<dbReference type="InterPro" id="IPR013328">
    <property type="entry name" value="6PGD_dom2"/>
</dbReference>
<dbReference type="OrthoDB" id="3609at2759"/>
<sequence length="379" mass="41684">MPPVPLKDVLLVGFGAVGAVYSYILKKSGLARVTAVARSNYDIVNSHGVTFHSKKYGDITGWKPDRLVKSVAEATDQSYSYVFVTTKAIPEVMKTSDILKPLFSTPYSDRYPQPTYVLVQNGLNVERDLHDALLKLGKGRPSIIGTALYIGTNLLAPNVVEHNHFDRLSLGIYRHQDYITAKNTPAEAELLQDIGNILKTGGTTVTIAPEIQRIKFKKNFWNVAFSSVSTLTGYRLPALWRPPPSDPSLSYEPYVSPATAELIEKYAVPSVKATLDELVTLGHAMGFPNSEDGVPSSYSEEAMASTKALHVDPLSTHTPSMLLDAQKGQPIEVEVIFGEVVRLAREFNVAVPRIETLYGQLLVVQNQILRKIESGRSSQ</sequence>
<dbReference type="Gene3D" id="1.10.1040.10">
    <property type="entry name" value="N-(1-d-carboxylethyl)-l-norvaline Dehydrogenase, domain 2"/>
    <property type="match status" value="1"/>
</dbReference>
<dbReference type="GO" id="GO:0005737">
    <property type="term" value="C:cytoplasm"/>
    <property type="evidence" value="ECO:0007669"/>
    <property type="project" value="TreeGrafter"/>
</dbReference>
<dbReference type="InterPro" id="IPR008927">
    <property type="entry name" value="6-PGluconate_DH-like_C_sf"/>
</dbReference>
<dbReference type="Pfam" id="PF08546">
    <property type="entry name" value="ApbA_C"/>
    <property type="match status" value="1"/>
</dbReference>
<evidence type="ECO:0000313" key="3">
    <source>
        <dbReference type="EMBL" id="KAF9444195.1"/>
    </source>
</evidence>
<dbReference type="AlphaFoldDB" id="A0A9P5X543"/>
<keyword evidence="4" id="KW-1185">Reference proteome</keyword>
<dbReference type="Gene3D" id="3.40.50.720">
    <property type="entry name" value="NAD(P)-binding Rossmann-like Domain"/>
    <property type="match status" value="1"/>
</dbReference>
<evidence type="ECO:0000313" key="4">
    <source>
        <dbReference type="Proteomes" id="UP000807342"/>
    </source>
</evidence>
<dbReference type="InterPro" id="IPR013332">
    <property type="entry name" value="KPR_N"/>
</dbReference>
<feature type="domain" description="Ketopantoate reductase N-terminal" evidence="1">
    <location>
        <begin position="9"/>
        <end position="173"/>
    </location>
</feature>
<feature type="domain" description="Ketopantoate reductase C-terminal" evidence="2">
    <location>
        <begin position="265"/>
        <end position="361"/>
    </location>
</feature>
<comment type="caution">
    <text evidence="3">The sequence shown here is derived from an EMBL/GenBank/DDBJ whole genome shotgun (WGS) entry which is preliminary data.</text>
</comment>